<evidence type="ECO:0000256" key="6">
    <source>
        <dbReference type="ARBA" id="ARBA00022552"/>
    </source>
</evidence>
<dbReference type="EMBL" id="WSFT01000053">
    <property type="protein sequence ID" value="MBS4539766.1"/>
    <property type="molecule type" value="Genomic_DNA"/>
</dbReference>
<keyword evidence="12 15" id="KW-0378">Hydrolase</keyword>
<dbReference type="GO" id="GO:0019843">
    <property type="term" value="F:rRNA binding"/>
    <property type="evidence" value="ECO:0007669"/>
    <property type="project" value="UniProtKB-KW"/>
</dbReference>
<evidence type="ECO:0000256" key="10">
    <source>
        <dbReference type="ARBA" id="ARBA00022723"/>
    </source>
</evidence>
<evidence type="ECO:0000256" key="4">
    <source>
        <dbReference type="ARBA" id="ARBA00011738"/>
    </source>
</evidence>
<evidence type="ECO:0000256" key="13">
    <source>
        <dbReference type="ARBA" id="ARBA00022842"/>
    </source>
</evidence>
<feature type="binding site" evidence="15">
    <location>
        <position position="130"/>
    </location>
    <ligand>
        <name>Mg(2+)</name>
        <dbReference type="ChEBI" id="CHEBI:18420"/>
    </ligand>
</feature>
<reference evidence="19" key="1">
    <citation type="submission" date="2019-12" db="EMBL/GenBank/DDBJ databases">
        <title>Clostridiaceae gen. nov. sp. nov., isolated from sediment in Xinjiang, China.</title>
        <authorList>
            <person name="Zhang R."/>
        </authorList>
    </citation>
    <scope>NUCLEOTIDE SEQUENCE</scope>
    <source>
        <strain evidence="19">D2Q-11</strain>
    </source>
</reference>
<comment type="function">
    <text evidence="15">Digests double-stranded RNA. Involved in the processing of primary rRNA transcript to yield the immediate precursors to the large and small rRNAs (23S and 16S). Processes some mRNAs, and tRNAs when they are encoded in the rRNA operon. Processes pre-crRNA and tracrRNA of type II CRISPR loci if present in the organism.</text>
</comment>
<organism evidence="19 20">
    <name type="scientific">Anaeromonas frigoriresistens</name>
    <dbReference type="NCBI Taxonomy" id="2683708"/>
    <lineage>
        <taxon>Bacteria</taxon>
        <taxon>Bacillati</taxon>
        <taxon>Bacillota</taxon>
        <taxon>Tissierellia</taxon>
        <taxon>Tissierellales</taxon>
        <taxon>Thermohalobacteraceae</taxon>
        <taxon>Anaeromonas</taxon>
    </lineage>
</organism>
<dbReference type="FunFam" id="1.10.1520.10:FF:000001">
    <property type="entry name" value="Ribonuclease 3"/>
    <property type="match status" value="1"/>
</dbReference>
<keyword evidence="13 15" id="KW-0460">Magnesium</keyword>
<dbReference type="GO" id="GO:0042802">
    <property type="term" value="F:identical protein binding"/>
    <property type="evidence" value="ECO:0007669"/>
    <property type="project" value="UniProtKB-ARBA"/>
</dbReference>
<feature type="domain" description="DRBM" evidence="17">
    <location>
        <begin position="168"/>
        <end position="237"/>
    </location>
</feature>
<keyword evidence="11 15" id="KW-0255">Endonuclease</keyword>
<comment type="subunit">
    <text evidence="4 15">Homodimer.</text>
</comment>
<feature type="binding site" evidence="15">
    <location>
        <position position="127"/>
    </location>
    <ligand>
        <name>Mg(2+)</name>
        <dbReference type="ChEBI" id="CHEBI:18420"/>
    </ligand>
</feature>
<evidence type="ECO:0000256" key="2">
    <source>
        <dbReference type="ARBA" id="ARBA00004496"/>
    </source>
</evidence>
<keyword evidence="6 15" id="KW-0698">rRNA processing</keyword>
<dbReference type="SUPFAM" id="SSF54768">
    <property type="entry name" value="dsRNA-binding domain-like"/>
    <property type="match status" value="1"/>
</dbReference>
<dbReference type="Proteomes" id="UP000724672">
    <property type="component" value="Unassembled WGS sequence"/>
</dbReference>
<comment type="subcellular location">
    <subcellularLocation>
        <location evidence="2 15">Cytoplasm</location>
    </subcellularLocation>
</comment>
<feature type="region of interest" description="Disordered" evidence="16">
    <location>
        <begin position="214"/>
        <end position="237"/>
    </location>
</feature>
<keyword evidence="5 15" id="KW-0963">Cytoplasm</keyword>
<evidence type="ECO:0000256" key="15">
    <source>
        <dbReference type="HAMAP-Rule" id="MF_00104"/>
    </source>
</evidence>
<evidence type="ECO:0000256" key="7">
    <source>
        <dbReference type="ARBA" id="ARBA00022664"/>
    </source>
</evidence>
<evidence type="ECO:0000256" key="1">
    <source>
        <dbReference type="ARBA" id="ARBA00000109"/>
    </source>
</evidence>
<evidence type="ECO:0000313" key="19">
    <source>
        <dbReference type="EMBL" id="MBS4539766.1"/>
    </source>
</evidence>
<dbReference type="CDD" id="cd00593">
    <property type="entry name" value="RIBOc"/>
    <property type="match status" value="1"/>
</dbReference>
<dbReference type="GO" id="GO:0003725">
    <property type="term" value="F:double-stranded RNA binding"/>
    <property type="evidence" value="ECO:0007669"/>
    <property type="project" value="TreeGrafter"/>
</dbReference>
<protein>
    <recommendedName>
        <fullName evidence="15">Ribonuclease 3</fullName>
        <ecNumber evidence="15">3.1.26.3</ecNumber>
    </recommendedName>
    <alternativeName>
        <fullName evidence="15">Ribonuclease III</fullName>
        <shortName evidence="15">RNase III</shortName>
    </alternativeName>
</protein>
<dbReference type="HAMAP" id="MF_00104">
    <property type="entry name" value="RNase_III"/>
    <property type="match status" value="1"/>
</dbReference>
<keyword evidence="14 15" id="KW-0694">RNA-binding</keyword>
<feature type="binding site" evidence="15">
    <location>
        <position position="54"/>
    </location>
    <ligand>
        <name>Mg(2+)</name>
        <dbReference type="ChEBI" id="CHEBI:18420"/>
    </ligand>
</feature>
<evidence type="ECO:0000256" key="3">
    <source>
        <dbReference type="ARBA" id="ARBA00010183"/>
    </source>
</evidence>
<evidence type="ECO:0000259" key="18">
    <source>
        <dbReference type="PROSITE" id="PS50142"/>
    </source>
</evidence>
<dbReference type="GO" id="GO:0006397">
    <property type="term" value="P:mRNA processing"/>
    <property type="evidence" value="ECO:0007669"/>
    <property type="project" value="UniProtKB-UniRule"/>
</dbReference>
<dbReference type="CDD" id="cd10845">
    <property type="entry name" value="DSRM_RNAse_III_family"/>
    <property type="match status" value="1"/>
</dbReference>
<keyword evidence="9 15" id="KW-0540">Nuclease</keyword>
<dbReference type="GO" id="GO:0006364">
    <property type="term" value="P:rRNA processing"/>
    <property type="evidence" value="ECO:0007669"/>
    <property type="project" value="UniProtKB-UniRule"/>
</dbReference>
<feature type="active site" evidence="15">
    <location>
        <position position="130"/>
    </location>
</feature>
<dbReference type="PROSITE" id="PS50142">
    <property type="entry name" value="RNASE_3_2"/>
    <property type="match status" value="1"/>
</dbReference>
<evidence type="ECO:0000256" key="12">
    <source>
        <dbReference type="ARBA" id="ARBA00022801"/>
    </source>
</evidence>
<dbReference type="FunFam" id="3.30.160.20:FF:000003">
    <property type="entry name" value="Ribonuclease 3"/>
    <property type="match status" value="1"/>
</dbReference>
<dbReference type="SMART" id="SM00535">
    <property type="entry name" value="RIBOc"/>
    <property type="match status" value="1"/>
</dbReference>
<feature type="compositionally biased region" description="Basic and acidic residues" evidence="16">
    <location>
        <begin position="217"/>
        <end position="227"/>
    </location>
</feature>
<dbReference type="PANTHER" id="PTHR11207:SF0">
    <property type="entry name" value="RIBONUCLEASE 3"/>
    <property type="match status" value="1"/>
</dbReference>
<dbReference type="AlphaFoldDB" id="A0A942Z7P4"/>
<evidence type="ECO:0000256" key="16">
    <source>
        <dbReference type="SAM" id="MobiDB-lite"/>
    </source>
</evidence>
<dbReference type="GO" id="GO:0005737">
    <property type="term" value="C:cytoplasm"/>
    <property type="evidence" value="ECO:0007669"/>
    <property type="project" value="UniProtKB-SubCell"/>
</dbReference>
<dbReference type="InterPro" id="IPR000999">
    <property type="entry name" value="RNase_III_dom"/>
</dbReference>
<dbReference type="GO" id="GO:0010468">
    <property type="term" value="P:regulation of gene expression"/>
    <property type="evidence" value="ECO:0007669"/>
    <property type="project" value="TreeGrafter"/>
</dbReference>
<comment type="caution">
    <text evidence="19">The sequence shown here is derived from an EMBL/GenBank/DDBJ whole genome shotgun (WGS) entry which is preliminary data.</text>
</comment>
<dbReference type="PROSITE" id="PS50137">
    <property type="entry name" value="DS_RBD"/>
    <property type="match status" value="1"/>
</dbReference>
<dbReference type="PROSITE" id="PS00517">
    <property type="entry name" value="RNASE_3_1"/>
    <property type="match status" value="1"/>
</dbReference>
<dbReference type="GO" id="GO:0046872">
    <property type="term" value="F:metal ion binding"/>
    <property type="evidence" value="ECO:0007669"/>
    <property type="project" value="UniProtKB-KW"/>
</dbReference>
<dbReference type="GO" id="GO:0004525">
    <property type="term" value="F:ribonuclease III activity"/>
    <property type="evidence" value="ECO:0007669"/>
    <property type="project" value="UniProtKB-UniRule"/>
</dbReference>
<comment type="cofactor">
    <cofactor evidence="15">
        <name>Mg(2+)</name>
        <dbReference type="ChEBI" id="CHEBI:18420"/>
    </cofactor>
</comment>
<evidence type="ECO:0000256" key="11">
    <source>
        <dbReference type="ARBA" id="ARBA00022759"/>
    </source>
</evidence>
<dbReference type="RefSeq" id="WP_203367681.1">
    <property type="nucleotide sequence ID" value="NZ_WSFT01000053.1"/>
</dbReference>
<comment type="similarity">
    <text evidence="3">Belongs to the ribonuclease III family.</text>
</comment>
<proteinExistence type="inferred from homology"/>
<keyword evidence="20" id="KW-1185">Reference proteome</keyword>
<comment type="catalytic activity">
    <reaction evidence="1 15">
        <text>Endonucleolytic cleavage to 5'-phosphomonoester.</text>
        <dbReference type="EC" id="3.1.26.3"/>
    </reaction>
</comment>
<evidence type="ECO:0000256" key="14">
    <source>
        <dbReference type="ARBA" id="ARBA00022884"/>
    </source>
</evidence>
<dbReference type="Pfam" id="PF14622">
    <property type="entry name" value="Ribonucleas_3_3"/>
    <property type="match status" value="1"/>
</dbReference>
<dbReference type="EC" id="3.1.26.3" evidence="15"/>
<evidence type="ECO:0000313" key="20">
    <source>
        <dbReference type="Proteomes" id="UP000724672"/>
    </source>
</evidence>
<dbReference type="SUPFAM" id="SSF69065">
    <property type="entry name" value="RNase III domain-like"/>
    <property type="match status" value="1"/>
</dbReference>
<evidence type="ECO:0000256" key="5">
    <source>
        <dbReference type="ARBA" id="ARBA00022490"/>
    </source>
</evidence>
<dbReference type="GO" id="GO:0008033">
    <property type="term" value="P:tRNA processing"/>
    <property type="evidence" value="ECO:0007669"/>
    <property type="project" value="UniProtKB-KW"/>
</dbReference>
<dbReference type="PANTHER" id="PTHR11207">
    <property type="entry name" value="RIBONUCLEASE III"/>
    <property type="match status" value="1"/>
</dbReference>
<dbReference type="InterPro" id="IPR011907">
    <property type="entry name" value="RNase_III"/>
</dbReference>
<keyword evidence="10 15" id="KW-0479">Metal-binding</keyword>
<evidence type="ECO:0000256" key="8">
    <source>
        <dbReference type="ARBA" id="ARBA00022694"/>
    </source>
</evidence>
<dbReference type="InterPro" id="IPR036389">
    <property type="entry name" value="RNase_III_sf"/>
</dbReference>
<dbReference type="Gene3D" id="3.30.160.20">
    <property type="match status" value="1"/>
</dbReference>
<sequence length="237" mass="26951">MRNLSKERKQKLIKFQEVINYKFDDIKLLNRALTHSSFANEYKKFNLRYNERLEFLGDSVLGLIVSDYIFNNYKDYPEGELTKIRALVVCEPSLAAISKKIDLGRFLLLGKGEESTGGRDRTSILSDAFEAVIGAVYIDGGIEVSRKFILENLLDTIKEAVKGEILLDYKTELQELIQKSNNCCIEYRVIKEEGPDHNKRFFVEVLNNNSVLGRGEGSSKKEAEQEAAKSALKKVVN</sequence>
<accession>A0A942Z7P4</accession>
<keyword evidence="15" id="KW-0699">rRNA-binding</keyword>
<keyword evidence="8 15" id="KW-0819">tRNA processing</keyword>
<evidence type="ECO:0000256" key="9">
    <source>
        <dbReference type="ARBA" id="ARBA00022722"/>
    </source>
</evidence>
<gene>
    <name evidence="15" type="primary">rnc</name>
    <name evidence="19" type="ORF">GOQ27_14930</name>
</gene>
<feature type="active site" evidence="15">
    <location>
        <position position="58"/>
    </location>
</feature>
<feature type="compositionally biased region" description="Low complexity" evidence="16">
    <location>
        <begin position="228"/>
        <end position="237"/>
    </location>
</feature>
<evidence type="ECO:0000259" key="17">
    <source>
        <dbReference type="PROSITE" id="PS50137"/>
    </source>
</evidence>
<dbReference type="SMART" id="SM00358">
    <property type="entry name" value="DSRM"/>
    <property type="match status" value="1"/>
</dbReference>
<dbReference type="InterPro" id="IPR014720">
    <property type="entry name" value="dsRBD_dom"/>
</dbReference>
<dbReference type="NCBIfam" id="TIGR02191">
    <property type="entry name" value="RNaseIII"/>
    <property type="match status" value="1"/>
</dbReference>
<keyword evidence="7 15" id="KW-0507">mRNA processing</keyword>
<feature type="domain" description="RNase III" evidence="18">
    <location>
        <begin position="12"/>
        <end position="141"/>
    </location>
</feature>
<dbReference type="Gene3D" id="1.10.1520.10">
    <property type="entry name" value="Ribonuclease III domain"/>
    <property type="match status" value="1"/>
</dbReference>
<name>A0A942Z7P4_9FIRM</name>
<dbReference type="Pfam" id="PF00035">
    <property type="entry name" value="dsrm"/>
    <property type="match status" value="1"/>
</dbReference>